<dbReference type="Proteomes" id="UP000821865">
    <property type="component" value="Chromosome 4"/>
</dbReference>
<evidence type="ECO:0000313" key="1">
    <source>
        <dbReference type="EMBL" id="KAH7954807.1"/>
    </source>
</evidence>
<comment type="caution">
    <text evidence="1">The sequence shown here is derived from an EMBL/GenBank/DDBJ whole genome shotgun (WGS) entry which is preliminary data.</text>
</comment>
<gene>
    <name evidence="1" type="ORF">HPB49_021929</name>
</gene>
<protein>
    <submittedName>
        <fullName evidence="1">Uncharacterized protein</fullName>
    </submittedName>
</protein>
<sequence length="103" mass="10695">MTGLRRPHRQAYSQCLCVNRTASAPALARTGDGVSSSAGGTSPFGTVPGTTVEIDAVRNKCPNPCGLVNVFIPILAAIVFATFFLSTPAVAAILRCASAIRFK</sequence>
<organism evidence="1 2">
    <name type="scientific">Dermacentor silvarum</name>
    <name type="common">Tick</name>
    <dbReference type="NCBI Taxonomy" id="543639"/>
    <lineage>
        <taxon>Eukaryota</taxon>
        <taxon>Metazoa</taxon>
        <taxon>Ecdysozoa</taxon>
        <taxon>Arthropoda</taxon>
        <taxon>Chelicerata</taxon>
        <taxon>Arachnida</taxon>
        <taxon>Acari</taxon>
        <taxon>Parasitiformes</taxon>
        <taxon>Ixodida</taxon>
        <taxon>Ixodoidea</taxon>
        <taxon>Ixodidae</taxon>
        <taxon>Rhipicephalinae</taxon>
        <taxon>Dermacentor</taxon>
    </lineage>
</organism>
<proteinExistence type="predicted"/>
<name>A0ACB8D006_DERSI</name>
<keyword evidence="2" id="KW-1185">Reference proteome</keyword>
<accession>A0ACB8D006</accession>
<evidence type="ECO:0000313" key="2">
    <source>
        <dbReference type="Proteomes" id="UP000821865"/>
    </source>
</evidence>
<dbReference type="EMBL" id="CM023473">
    <property type="protein sequence ID" value="KAH7954807.1"/>
    <property type="molecule type" value="Genomic_DNA"/>
</dbReference>
<reference evidence="1" key="1">
    <citation type="submission" date="2020-05" db="EMBL/GenBank/DDBJ databases">
        <title>Large-scale comparative analyses of tick genomes elucidate their genetic diversity and vector capacities.</title>
        <authorList>
            <person name="Jia N."/>
            <person name="Wang J."/>
            <person name="Shi W."/>
            <person name="Du L."/>
            <person name="Sun Y."/>
            <person name="Zhan W."/>
            <person name="Jiang J."/>
            <person name="Wang Q."/>
            <person name="Zhang B."/>
            <person name="Ji P."/>
            <person name="Sakyi L.B."/>
            <person name="Cui X."/>
            <person name="Yuan T."/>
            <person name="Jiang B."/>
            <person name="Yang W."/>
            <person name="Lam T.T.-Y."/>
            <person name="Chang Q."/>
            <person name="Ding S."/>
            <person name="Wang X."/>
            <person name="Zhu J."/>
            <person name="Ruan X."/>
            <person name="Zhao L."/>
            <person name="Wei J."/>
            <person name="Que T."/>
            <person name="Du C."/>
            <person name="Cheng J."/>
            <person name="Dai P."/>
            <person name="Han X."/>
            <person name="Huang E."/>
            <person name="Gao Y."/>
            <person name="Liu J."/>
            <person name="Shao H."/>
            <person name="Ye R."/>
            <person name="Li L."/>
            <person name="Wei W."/>
            <person name="Wang X."/>
            <person name="Wang C."/>
            <person name="Yang T."/>
            <person name="Huo Q."/>
            <person name="Li W."/>
            <person name="Guo W."/>
            <person name="Chen H."/>
            <person name="Zhou L."/>
            <person name="Ni X."/>
            <person name="Tian J."/>
            <person name="Zhou Y."/>
            <person name="Sheng Y."/>
            <person name="Liu T."/>
            <person name="Pan Y."/>
            <person name="Xia L."/>
            <person name="Li J."/>
            <person name="Zhao F."/>
            <person name="Cao W."/>
        </authorList>
    </citation>
    <scope>NUCLEOTIDE SEQUENCE</scope>
    <source>
        <strain evidence="1">Dsil-2018</strain>
    </source>
</reference>